<dbReference type="InParanoid" id="A0A1C4ZQC5"/>
<evidence type="ECO:0000313" key="3">
    <source>
        <dbReference type="Proteomes" id="UP000198253"/>
    </source>
</evidence>
<feature type="region of interest" description="Disordered" evidence="1">
    <location>
        <begin position="174"/>
        <end position="194"/>
    </location>
</feature>
<reference evidence="3" key="1">
    <citation type="submission" date="2016-06" db="EMBL/GenBank/DDBJ databases">
        <authorList>
            <person name="Varghese N."/>
            <person name="Submissions Spin"/>
        </authorList>
    </citation>
    <scope>NUCLEOTIDE SEQUENCE [LARGE SCALE GENOMIC DNA]</scope>
    <source>
        <strain evidence="3">DSM 43816</strain>
    </source>
</reference>
<dbReference type="RefSeq" id="WP_088984266.1">
    <property type="nucleotide sequence ID" value="NZ_LT607413.1"/>
</dbReference>
<dbReference type="Proteomes" id="UP000198253">
    <property type="component" value="Chromosome I"/>
</dbReference>
<organism evidence="2 3">
    <name type="scientific">Micromonospora echinospora</name>
    <name type="common">Micromonospora purpurea</name>
    <dbReference type="NCBI Taxonomy" id="1877"/>
    <lineage>
        <taxon>Bacteria</taxon>
        <taxon>Bacillati</taxon>
        <taxon>Actinomycetota</taxon>
        <taxon>Actinomycetes</taxon>
        <taxon>Micromonosporales</taxon>
        <taxon>Micromonosporaceae</taxon>
        <taxon>Micromonospora</taxon>
    </lineage>
</organism>
<dbReference type="InterPro" id="IPR029058">
    <property type="entry name" value="AB_hydrolase_fold"/>
</dbReference>
<sequence length="194" mass="20908">MTRFLLVPGRGVPRPGHWQQRWAAGRPDHRWAHPPSGPPYRLDERVAALHAAVTADDEPAVLIAHSAGCLTTVVWAARHIGPVRAALLVAPPYVGPDWLSEMDGTVVAALEGRLPFRSVLVASRTDPHASWEQSRRYAERWGAELVDVGDAGHVDTGGGYGPWPEGERLVVRLATAPEAGSDPDPDPGRPADRA</sequence>
<evidence type="ECO:0000256" key="1">
    <source>
        <dbReference type="SAM" id="MobiDB-lite"/>
    </source>
</evidence>
<dbReference type="OrthoDB" id="9804993at2"/>
<dbReference type="SUPFAM" id="SSF53474">
    <property type="entry name" value="alpha/beta-Hydrolases"/>
    <property type="match status" value="1"/>
</dbReference>
<protein>
    <recommendedName>
        <fullName evidence="4">Alpha/beta hydrolase family protein</fullName>
    </recommendedName>
</protein>
<keyword evidence="3" id="KW-1185">Reference proteome</keyword>
<proteinExistence type="predicted"/>
<dbReference type="GO" id="GO:0016787">
    <property type="term" value="F:hydrolase activity"/>
    <property type="evidence" value="ECO:0007669"/>
    <property type="project" value="InterPro"/>
</dbReference>
<gene>
    <name evidence="2" type="ORF">GA0070618_5609</name>
</gene>
<dbReference type="InterPro" id="IPR010662">
    <property type="entry name" value="RBBP9/YdeN"/>
</dbReference>
<dbReference type="Gene3D" id="3.40.50.1820">
    <property type="entry name" value="alpha/beta hydrolase"/>
    <property type="match status" value="1"/>
</dbReference>
<evidence type="ECO:0008006" key="4">
    <source>
        <dbReference type="Google" id="ProtNLM"/>
    </source>
</evidence>
<dbReference type="AlphaFoldDB" id="A0A1C4ZQC5"/>
<name>A0A1C4ZQC5_MICEC</name>
<dbReference type="Pfam" id="PF06821">
    <property type="entry name" value="Ser_hydrolase"/>
    <property type="match status" value="1"/>
</dbReference>
<dbReference type="EMBL" id="LT607413">
    <property type="protein sequence ID" value="SCF35213.1"/>
    <property type="molecule type" value="Genomic_DNA"/>
</dbReference>
<accession>A0A1C4ZQC5</accession>
<evidence type="ECO:0000313" key="2">
    <source>
        <dbReference type="EMBL" id="SCF35213.1"/>
    </source>
</evidence>